<dbReference type="Proteomes" id="UP000609346">
    <property type="component" value="Unassembled WGS sequence"/>
</dbReference>
<protein>
    <recommendedName>
        <fullName evidence="4">Lipoprotein</fullName>
    </recommendedName>
</protein>
<evidence type="ECO:0000313" key="2">
    <source>
        <dbReference type="EMBL" id="MBD3922221.1"/>
    </source>
</evidence>
<keyword evidence="1" id="KW-0732">Signal</keyword>
<dbReference type="PROSITE" id="PS51257">
    <property type="entry name" value="PROKAR_LIPOPROTEIN"/>
    <property type="match status" value="1"/>
</dbReference>
<keyword evidence="3" id="KW-1185">Reference proteome</keyword>
<feature type="signal peptide" evidence="1">
    <location>
        <begin position="1"/>
        <end position="23"/>
    </location>
</feature>
<evidence type="ECO:0008006" key="4">
    <source>
        <dbReference type="Google" id="ProtNLM"/>
    </source>
</evidence>
<dbReference type="EMBL" id="JACXZA010000008">
    <property type="protein sequence ID" value="MBD3922221.1"/>
    <property type="molecule type" value="Genomic_DNA"/>
</dbReference>
<name>A0ABR8N4M9_9BACL</name>
<organism evidence="2 3">
    <name type="scientific">Paenibacillus terricola</name>
    <dbReference type="NCBI Taxonomy" id="2763503"/>
    <lineage>
        <taxon>Bacteria</taxon>
        <taxon>Bacillati</taxon>
        <taxon>Bacillota</taxon>
        <taxon>Bacilli</taxon>
        <taxon>Bacillales</taxon>
        <taxon>Paenibacillaceae</taxon>
        <taxon>Paenibacillus</taxon>
    </lineage>
</organism>
<dbReference type="RefSeq" id="WP_191206524.1">
    <property type="nucleotide sequence ID" value="NZ_JACXZA010000008.1"/>
</dbReference>
<sequence>MKHKTVLNILIVGIVLLISSCGADSNHSNSSPGERLPTGYTIANIESAIDECINYNLWNNPDEVYPRPAGSEPYVGQQISVEVRLYTDPSGVHKVYAQSNVDNWKDALFKFDRFGGDVYCTGHTTPKEDLWPKGDYEVIDTLSLKVQPVRDPHFGTSPDKDR</sequence>
<feature type="chain" id="PRO_5046815062" description="Lipoprotein" evidence="1">
    <location>
        <begin position="24"/>
        <end position="162"/>
    </location>
</feature>
<evidence type="ECO:0000256" key="1">
    <source>
        <dbReference type="SAM" id="SignalP"/>
    </source>
</evidence>
<proteinExistence type="predicted"/>
<comment type="caution">
    <text evidence="2">The sequence shown here is derived from an EMBL/GenBank/DDBJ whole genome shotgun (WGS) entry which is preliminary data.</text>
</comment>
<gene>
    <name evidence="2" type="ORF">H8B09_25925</name>
</gene>
<accession>A0ABR8N4M9</accession>
<reference evidence="2 3" key="1">
    <citation type="submission" date="2020-09" db="EMBL/GenBank/DDBJ databases">
        <title>Paenibacillus sp. strain PR3 16S rRNA gene Genome sequencing and assembly.</title>
        <authorList>
            <person name="Kim J."/>
        </authorList>
    </citation>
    <scope>NUCLEOTIDE SEQUENCE [LARGE SCALE GENOMIC DNA]</scope>
    <source>
        <strain evidence="2 3">PR3</strain>
    </source>
</reference>
<evidence type="ECO:0000313" key="3">
    <source>
        <dbReference type="Proteomes" id="UP000609346"/>
    </source>
</evidence>